<dbReference type="HOGENOM" id="CLU_3090270_0_0_1"/>
<proteinExistence type="predicted"/>
<evidence type="ECO:0000313" key="4">
    <source>
        <dbReference type="Proteomes" id="UP000002051"/>
    </source>
</evidence>
<accession>G7K5C1</accession>
<keyword evidence="1" id="KW-1133">Transmembrane helix</keyword>
<organism evidence="2 4">
    <name type="scientific">Medicago truncatula</name>
    <name type="common">Barrel medic</name>
    <name type="synonym">Medicago tribuloides</name>
    <dbReference type="NCBI Taxonomy" id="3880"/>
    <lineage>
        <taxon>Eukaryota</taxon>
        <taxon>Viridiplantae</taxon>
        <taxon>Streptophyta</taxon>
        <taxon>Embryophyta</taxon>
        <taxon>Tracheophyta</taxon>
        <taxon>Spermatophyta</taxon>
        <taxon>Magnoliopsida</taxon>
        <taxon>eudicotyledons</taxon>
        <taxon>Gunneridae</taxon>
        <taxon>Pentapetalae</taxon>
        <taxon>rosids</taxon>
        <taxon>fabids</taxon>
        <taxon>Fabales</taxon>
        <taxon>Fabaceae</taxon>
        <taxon>Papilionoideae</taxon>
        <taxon>50 kb inversion clade</taxon>
        <taxon>NPAAA clade</taxon>
        <taxon>Hologalegina</taxon>
        <taxon>IRL clade</taxon>
        <taxon>Trifolieae</taxon>
        <taxon>Medicago</taxon>
    </lineage>
</organism>
<dbReference type="Proteomes" id="UP000002051">
    <property type="component" value="Chromosome 5"/>
</dbReference>
<protein>
    <submittedName>
        <fullName evidence="2">Transmembrane protein, putative</fullName>
    </submittedName>
</protein>
<keyword evidence="4" id="KW-1185">Reference proteome</keyword>
<sequence>MDAKQPKTDDDHYLSITLMVSLALYSLFSIGNMKGGKTRHDLITGGKTLLTL</sequence>
<dbReference type="PaxDb" id="3880-AES94658"/>
<reference evidence="2 4" key="1">
    <citation type="journal article" date="2011" name="Nature">
        <title>The Medicago genome provides insight into the evolution of rhizobial symbioses.</title>
        <authorList>
            <person name="Young N.D."/>
            <person name="Debelle F."/>
            <person name="Oldroyd G.E."/>
            <person name="Geurts R."/>
            <person name="Cannon S.B."/>
            <person name="Udvardi M.K."/>
            <person name="Benedito V.A."/>
            <person name="Mayer K.F."/>
            <person name="Gouzy J."/>
            <person name="Schoof H."/>
            <person name="Van de Peer Y."/>
            <person name="Proost S."/>
            <person name="Cook D.R."/>
            <person name="Meyers B.C."/>
            <person name="Spannagl M."/>
            <person name="Cheung F."/>
            <person name="De Mita S."/>
            <person name="Krishnakumar V."/>
            <person name="Gundlach H."/>
            <person name="Zhou S."/>
            <person name="Mudge J."/>
            <person name="Bharti A.K."/>
            <person name="Murray J.D."/>
            <person name="Naoumkina M.A."/>
            <person name="Rosen B."/>
            <person name="Silverstein K.A."/>
            <person name="Tang H."/>
            <person name="Rombauts S."/>
            <person name="Zhao P.X."/>
            <person name="Zhou P."/>
            <person name="Barbe V."/>
            <person name="Bardou P."/>
            <person name="Bechner M."/>
            <person name="Bellec A."/>
            <person name="Berger A."/>
            <person name="Berges H."/>
            <person name="Bidwell S."/>
            <person name="Bisseling T."/>
            <person name="Choisne N."/>
            <person name="Couloux A."/>
            <person name="Denny R."/>
            <person name="Deshpande S."/>
            <person name="Dai X."/>
            <person name="Doyle J.J."/>
            <person name="Dudez A.M."/>
            <person name="Farmer A.D."/>
            <person name="Fouteau S."/>
            <person name="Franken C."/>
            <person name="Gibelin C."/>
            <person name="Gish J."/>
            <person name="Goldstein S."/>
            <person name="Gonzalez A.J."/>
            <person name="Green P.J."/>
            <person name="Hallab A."/>
            <person name="Hartog M."/>
            <person name="Hua A."/>
            <person name="Humphray S.J."/>
            <person name="Jeong D.H."/>
            <person name="Jing Y."/>
            <person name="Jocker A."/>
            <person name="Kenton S.M."/>
            <person name="Kim D.J."/>
            <person name="Klee K."/>
            <person name="Lai H."/>
            <person name="Lang C."/>
            <person name="Lin S."/>
            <person name="Macmil S.L."/>
            <person name="Magdelenat G."/>
            <person name="Matthews L."/>
            <person name="McCorrison J."/>
            <person name="Monaghan E.L."/>
            <person name="Mun J.H."/>
            <person name="Najar F.Z."/>
            <person name="Nicholson C."/>
            <person name="Noirot C."/>
            <person name="O'Bleness M."/>
            <person name="Paule C.R."/>
            <person name="Poulain J."/>
            <person name="Prion F."/>
            <person name="Qin B."/>
            <person name="Qu C."/>
            <person name="Retzel E.F."/>
            <person name="Riddle C."/>
            <person name="Sallet E."/>
            <person name="Samain S."/>
            <person name="Samson N."/>
            <person name="Sanders I."/>
            <person name="Saurat O."/>
            <person name="Scarpelli C."/>
            <person name="Schiex T."/>
            <person name="Segurens B."/>
            <person name="Severin A.J."/>
            <person name="Sherrier D.J."/>
            <person name="Shi R."/>
            <person name="Sims S."/>
            <person name="Singer S.R."/>
            <person name="Sinharoy S."/>
            <person name="Sterck L."/>
            <person name="Viollet A."/>
            <person name="Wang B.B."/>
            <person name="Wang K."/>
            <person name="Wang M."/>
            <person name="Wang X."/>
            <person name="Warfsmann J."/>
            <person name="Weissenbach J."/>
            <person name="White D.D."/>
            <person name="White J.D."/>
            <person name="Wiley G.B."/>
            <person name="Wincker P."/>
            <person name="Xing Y."/>
            <person name="Yang L."/>
            <person name="Yao Z."/>
            <person name="Ying F."/>
            <person name="Zhai J."/>
            <person name="Zhou L."/>
            <person name="Zuber A."/>
            <person name="Denarie J."/>
            <person name="Dixon R.A."/>
            <person name="May G.D."/>
            <person name="Schwartz D.C."/>
            <person name="Rogers J."/>
            <person name="Quetier F."/>
            <person name="Town C.D."/>
            <person name="Roe B.A."/>
        </authorList>
    </citation>
    <scope>NUCLEOTIDE SEQUENCE [LARGE SCALE GENOMIC DNA]</scope>
    <source>
        <strain evidence="2">A17</strain>
        <strain evidence="3 4">cv. Jemalong A17</strain>
    </source>
</reference>
<evidence type="ECO:0000256" key="1">
    <source>
        <dbReference type="SAM" id="Phobius"/>
    </source>
</evidence>
<reference evidence="2 4" key="2">
    <citation type="journal article" date="2014" name="BMC Genomics">
        <title>An improved genome release (version Mt4.0) for the model legume Medicago truncatula.</title>
        <authorList>
            <person name="Tang H."/>
            <person name="Krishnakumar V."/>
            <person name="Bidwell S."/>
            <person name="Rosen B."/>
            <person name="Chan A."/>
            <person name="Zhou S."/>
            <person name="Gentzbittel L."/>
            <person name="Childs K.L."/>
            <person name="Yandell M."/>
            <person name="Gundlach H."/>
            <person name="Mayer K.F."/>
            <person name="Schwartz D.C."/>
            <person name="Town C.D."/>
        </authorList>
    </citation>
    <scope>GENOME REANNOTATION</scope>
    <source>
        <strain evidence="3 4">cv. Jemalong A17</strain>
    </source>
</reference>
<gene>
    <name evidence="2" type="ordered locus">MTR_5g016910</name>
</gene>
<keyword evidence="1 2" id="KW-0812">Transmembrane</keyword>
<keyword evidence="1" id="KW-0472">Membrane</keyword>
<dbReference type="AlphaFoldDB" id="G7K5C1"/>
<dbReference type="EnsemblPlants" id="AES94658">
    <property type="protein sequence ID" value="AES94658"/>
    <property type="gene ID" value="MTR_5g016910"/>
</dbReference>
<evidence type="ECO:0000313" key="2">
    <source>
        <dbReference type="EMBL" id="AES94658.1"/>
    </source>
</evidence>
<name>G7K5C1_MEDTR</name>
<feature type="transmembrane region" description="Helical" evidence="1">
    <location>
        <begin position="12"/>
        <end position="30"/>
    </location>
</feature>
<dbReference type="EMBL" id="CM001221">
    <property type="protein sequence ID" value="AES94658.1"/>
    <property type="molecule type" value="Genomic_DNA"/>
</dbReference>
<evidence type="ECO:0000313" key="3">
    <source>
        <dbReference type="EnsemblPlants" id="AES94658"/>
    </source>
</evidence>
<reference evidence="3" key="3">
    <citation type="submission" date="2015-04" db="UniProtKB">
        <authorList>
            <consortium name="EnsemblPlants"/>
        </authorList>
    </citation>
    <scope>IDENTIFICATION</scope>
    <source>
        <strain evidence="3">cv. Jemalong A17</strain>
    </source>
</reference>